<evidence type="ECO:0000313" key="2">
    <source>
        <dbReference type="EMBL" id="ACA85660.1"/>
    </source>
</evidence>
<dbReference type="InterPro" id="IPR049848">
    <property type="entry name" value="TapY2-like"/>
</dbReference>
<evidence type="ECO:0000313" key="3">
    <source>
        <dbReference type="Proteomes" id="UP000002168"/>
    </source>
</evidence>
<keyword evidence="3" id="KW-1185">Reference proteome</keyword>
<protein>
    <submittedName>
        <fullName evidence="2">Uncharacterized protein</fullName>
    </submittedName>
</protein>
<feature type="signal peptide" evidence="1">
    <location>
        <begin position="1"/>
        <end position="21"/>
    </location>
</feature>
<evidence type="ECO:0000256" key="1">
    <source>
        <dbReference type="SAM" id="SignalP"/>
    </source>
</evidence>
<name>B1KJI7_SHEWM</name>
<proteinExistence type="predicted"/>
<organism evidence="2 3">
    <name type="scientific">Shewanella woodyi (strain ATCC 51908 / MS32)</name>
    <dbReference type="NCBI Taxonomy" id="392500"/>
    <lineage>
        <taxon>Bacteria</taxon>
        <taxon>Pseudomonadati</taxon>
        <taxon>Pseudomonadota</taxon>
        <taxon>Gammaproteobacteria</taxon>
        <taxon>Alteromonadales</taxon>
        <taxon>Shewanellaceae</taxon>
        <taxon>Shewanella</taxon>
    </lineage>
</organism>
<keyword evidence="1" id="KW-0732">Signal</keyword>
<reference evidence="2 3" key="1">
    <citation type="submission" date="2008-02" db="EMBL/GenBank/DDBJ databases">
        <title>Complete sequence of Shewanella woodyi ATCC 51908.</title>
        <authorList>
            <consortium name="US DOE Joint Genome Institute"/>
            <person name="Copeland A."/>
            <person name="Lucas S."/>
            <person name="Lapidus A."/>
            <person name="Glavina del Rio T."/>
            <person name="Dalin E."/>
            <person name="Tice H."/>
            <person name="Bruce D."/>
            <person name="Goodwin L."/>
            <person name="Pitluck S."/>
            <person name="Sims D."/>
            <person name="Brettin T."/>
            <person name="Detter J.C."/>
            <person name="Han C."/>
            <person name="Kuske C.R."/>
            <person name="Schmutz J."/>
            <person name="Larimer F."/>
            <person name="Land M."/>
            <person name="Hauser L."/>
            <person name="Kyrpides N."/>
            <person name="Lykidis A."/>
            <person name="Zhao J.-S."/>
            <person name="Richardson P."/>
        </authorList>
    </citation>
    <scope>NUCLEOTIDE SEQUENCE [LARGE SCALE GENOMIC DNA]</scope>
    <source>
        <strain evidence="3">ATCC 51908 / MS32</strain>
    </source>
</reference>
<accession>B1KJI7</accession>
<dbReference type="KEGG" id="swd:Swoo_1368"/>
<dbReference type="Proteomes" id="UP000002168">
    <property type="component" value="Chromosome"/>
</dbReference>
<dbReference type="RefSeq" id="WP_012324006.1">
    <property type="nucleotide sequence ID" value="NC_010506.1"/>
</dbReference>
<gene>
    <name evidence="2" type="ordered locus">Swoo_1368</name>
</gene>
<dbReference type="AlphaFoldDB" id="B1KJI7"/>
<feature type="chain" id="PRO_5002767128" evidence="1">
    <location>
        <begin position="22"/>
        <end position="99"/>
    </location>
</feature>
<dbReference type="STRING" id="392500.Swoo_1368"/>
<dbReference type="EMBL" id="CP000961">
    <property type="protein sequence ID" value="ACA85660.1"/>
    <property type="molecule type" value="Genomic_DNA"/>
</dbReference>
<dbReference type="HOGENOM" id="CLU_176325_0_0_6"/>
<sequence precursor="true">MKKLLWVISLCCLWLSFSTTAEERADYKCYVDTNQGHKVVRFSWYPSKTKLYMARFVGKRMTSDKGSQPLYIKSMLECVNVTQSFNKPQARAVEQRTLS</sequence>
<dbReference type="NCBIfam" id="NF038109">
    <property type="entry name" value="tapY2_fam"/>
    <property type="match status" value="1"/>
</dbReference>